<protein>
    <recommendedName>
        <fullName evidence="7">Malic enzyme NAD-binding domain-containing protein</fullName>
    </recommendedName>
</protein>
<dbReference type="GO" id="GO:0006108">
    <property type="term" value="P:malate metabolic process"/>
    <property type="evidence" value="ECO:0007669"/>
    <property type="project" value="TreeGrafter"/>
</dbReference>
<evidence type="ECO:0000256" key="1">
    <source>
        <dbReference type="ARBA" id="ARBA00001936"/>
    </source>
</evidence>
<evidence type="ECO:0000256" key="3">
    <source>
        <dbReference type="ARBA" id="ARBA00008785"/>
    </source>
</evidence>
<dbReference type="GeneTree" id="ENSGT00950000183134"/>
<evidence type="ECO:0000256" key="4">
    <source>
        <dbReference type="ARBA" id="ARBA00022723"/>
    </source>
</evidence>
<dbReference type="Ensembl" id="ENSCABT00000029171.1">
    <property type="protein sequence ID" value="ENSCABP00000026637.1"/>
    <property type="gene ID" value="ENSCABG00000019551.1"/>
</dbReference>
<evidence type="ECO:0000256" key="6">
    <source>
        <dbReference type="PIRSR" id="PIRSR000106-2"/>
    </source>
</evidence>
<dbReference type="GO" id="GO:0004473">
    <property type="term" value="F:malate dehydrogenase (decarboxylating) (NADP+) activity"/>
    <property type="evidence" value="ECO:0007669"/>
    <property type="project" value="TreeGrafter"/>
</dbReference>
<keyword evidence="9" id="KW-1185">Reference proteome</keyword>
<dbReference type="FunFam" id="3.40.50.720:FF:000060">
    <property type="entry name" value="Malic enzyme"/>
    <property type="match status" value="1"/>
</dbReference>
<feature type="binding site" evidence="6">
    <location>
        <position position="147"/>
    </location>
    <ligand>
        <name>(S)-malate</name>
        <dbReference type="ChEBI" id="CHEBI:15589"/>
    </ligand>
</feature>
<evidence type="ECO:0000256" key="2">
    <source>
        <dbReference type="ARBA" id="ARBA00001946"/>
    </source>
</evidence>
<dbReference type="InterPro" id="IPR001891">
    <property type="entry name" value="Malic_OxRdtase"/>
</dbReference>
<evidence type="ECO:0000259" key="7">
    <source>
        <dbReference type="SMART" id="SM00919"/>
    </source>
</evidence>
<dbReference type="GO" id="GO:0005739">
    <property type="term" value="C:mitochondrion"/>
    <property type="evidence" value="ECO:0007669"/>
    <property type="project" value="TreeGrafter"/>
</dbReference>
<dbReference type="SUPFAM" id="SSF51735">
    <property type="entry name" value="NAD(P)-binding Rossmann-fold domains"/>
    <property type="match status" value="1"/>
</dbReference>
<evidence type="ECO:0000313" key="8">
    <source>
        <dbReference type="Ensembl" id="ENSCABP00000026637.1"/>
    </source>
</evidence>
<dbReference type="PANTHER" id="PTHR23406">
    <property type="entry name" value="MALIC ENZYME-RELATED"/>
    <property type="match status" value="1"/>
</dbReference>
<dbReference type="GO" id="GO:0051287">
    <property type="term" value="F:NAD binding"/>
    <property type="evidence" value="ECO:0007669"/>
    <property type="project" value="InterPro"/>
</dbReference>
<dbReference type="Proteomes" id="UP000694404">
    <property type="component" value="Unplaced"/>
</dbReference>
<dbReference type="InterPro" id="IPR012302">
    <property type="entry name" value="Malic_NAD-bd"/>
</dbReference>
<accession>A0A8C0J3W7</accession>
<dbReference type="Pfam" id="PF03949">
    <property type="entry name" value="Malic_M"/>
    <property type="match status" value="1"/>
</dbReference>
<name>A0A8C0J3W7_CHEAB</name>
<sequence length="263" mass="29243">MGIAQLIVMAMEKEGILREDAIKKIWMVDSKGLIDKGRSHLNHEKEMFAQDHPQLRTLEEVVQRVKPTAIIGVAAIAGAFTEKILKDMASFNDRPIVFALSNPTSKAECTAEQCYHLTEGRGIFASGSPFPNVTLASGQTFFPGQGNNAYVFPGVALGVIACGVRHISDDIFLTTAESIAEEVTEEHLAEGRLYPPLSTIREVSFKIAVKIVDYAYKHNLASWYPEPEDKEAFVKALMYSTDYESFAIDNYRWPQAAMHIQDV</sequence>
<comment type="cofactor">
    <cofactor evidence="1">
        <name>Mn(2+)</name>
        <dbReference type="ChEBI" id="CHEBI:29035"/>
    </cofactor>
</comment>
<dbReference type="GO" id="GO:0046872">
    <property type="term" value="F:metal ion binding"/>
    <property type="evidence" value="ECO:0007669"/>
    <property type="project" value="UniProtKB-KW"/>
</dbReference>
<dbReference type="AlphaFoldDB" id="A0A8C0J3W7"/>
<evidence type="ECO:0000313" key="9">
    <source>
        <dbReference type="Proteomes" id="UP000694404"/>
    </source>
</evidence>
<keyword evidence="5" id="KW-0560">Oxidoreductase</keyword>
<comment type="similarity">
    <text evidence="3">Belongs to the malic enzymes family.</text>
</comment>
<reference evidence="8" key="1">
    <citation type="submission" date="2025-08" db="UniProtKB">
        <authorList>
            <consortium name="Ensembl"/>
        </authorList>
    </citation>
    <scope>IDENTIFICATION</scope>
</reference>
<dbReference type="SMART" id="SM00919">
    <property type="entry name" value="Malic_M"/>
    <property type="match status" value="1"/>
</dbReference>
<feature type="binding site" evidence="6">
    <location>
        <position position="102"/>
    </location>
    <ligand>
        <name>(S)-malate</name>
        <dbReference type="ChEBI" id="CHEBI:15589"/>
    </ligand>
</feature>
<keyword evidence="4" id="KW-0479">Metal-binding</keyword>
<organism evidence="8 9">
    <name type="scientific">Chelonoidis abingdonii</name>
    <name type="common">Abingdon island giant tortoise</name>
    <name type="synonym">Testudo abingdonii</name>
    <dbReference type="NCBI Taxonomy" id="106734"/>
    <lineage>
        <taxon>Eukaryota</taxon>
        <taxon>Metazoa</taxon>
        <taxon>Chordata</taxon>
        <taxon>Craniata</taxon>
        <taxon>Vertebrata</taxon>
        <taxon>Euteleostomi</taxon>
        <taxon>Archelosauria</taxon>
        <taxon>Testudinata</taxon>
        <taxon>Testudines</taxon>
        <taxon>Cryptodira</taxon>
        <taxon>Durocryptodira</taxon>
        <taxon>Testudinoidea</taxon>
        <taxon>Testudinidae</taxon>
        <taxon>Chelonoidis</taxon>
    </lineage>
</organism>
<dbReference type="OMA" id="AISYYCK"/>
<feature type="domain" description="Malic enzyme NAD-binding" evidence="7">
    <location>
        <begin position="1"/>
        <end position="216"/>
    </location>
</feature>
<proteinExistence type="inferred from homology"/>
<dbReference type="InterPro" id="IPR036291">
    <property type="entry name" value="NAD(P)-bd_dom_sf"/>
</dbReference>
<dbReference type="PANTHER" id="PTHR23406:SF20">
    <property type="entry name" value="NADP-DEPENDENT MALIC ENZYME, MITOCHONDRIAL"/>
    <property type="match status" value="1"/>
</dbReference>
<evidence type="ECO:0000256" key="5">
    <source>
        <dbReference type="ARBA" id="ARBA00023002"/>
    </source>
</evidence>
<dbReference type="CDD" id="cd05312">
    <property type="entry name" value="NAD_bind_1_malic_enz"/>
    <property type="match status" value="1"/>
</dbReference>
<dbReference type="PIRSF" id="PIRSF000106">
    <property type="entry name" value="ME"/>
    <property type="match status" value="1"/>
</dbReference>
<reference evidence="8" key="2">
    <citation type="submission" date="2025-09" db="UniProtKB">
        <authorList>
            <consortium name="Ensembl"/>
        </authorList>
    </citation>
    <scope>IDENTIFICATION</scope>
</reference>
<comment type="cofactor">
    <cofactor evidence="2">
        <name>Mg(2+)</name>
        <dbReference type="ChEBI" id="CHEBI:18420"/>
    </cofactor>
</comment>
<dbReference type="Gene3D" id="3.40.50.720">
    <property type="entry name" value="NAD(P)-binding Rossmann-like Domain"/>
    <property type="match status" value="1"/>
</dbReference>